<dbReference type="InParanoid" id="A0A1B7N9Y2"/>
<dbReference type="InterPro" id="IPR050167">
    <property type="entry name" value="Ser_Thr_protein_kinase"/>
</dbReference>
<keyword evidence="2" id="KW-0418">Kinase</keyword>
<evidence type="ECO:0000313" key="3">
    <source>
        <dbReference type="Proteomes" id="UP000092154"/>
    </source>
</evidence>
<dbReference type="PROSITE" id="PS00109">
    <property type="entry name" value="PROTEIN_KINASE_TYR"/>
    <property type="match status" value="1"/>
</dbReference>
<organism evidence="2 3">
    <name type="scientific">Rhizopogon vinicolor AM-OR11-026</name>
    <dbReference type="NCBI Taxonomy" id="1314800"/>
    <lineage>
        <taxon>Eukaryota</taxon>
        <taxon>Fungi</taxon>
        <taxon>Dikarya</taxon>
        <taxon>Basidiomycota</taxon>
        <taxon>Agaricomycotina</taxon>
        <taxon>Agaricomycetes</taxon>
        <taxon>Agaricomycetidae</taxon>
        <taxon>Boletales</taxon>
        <taxon>Suillineae</taxon>
        <taxon>Rhizopogonaceae</taxon>
        <taxon>Rhizopogon</taxon>
    </lineage>
</organism>
<dbReference type="InterPro" id="IPR011009">
    <property type="entry name" value="Kinase-like_dom_sf"/>
</dbReference>
<proteinExistence type="predicted"/>
<keyword evidence="2" id="KW-0808">Transferase</keyword>
<dbReference type="InterPro" id="IPR000719">
    <property type="entry name" value="Prot_kinase_dom"/>
</dbReference>
<dbReference type="GO" id="GO:0004672">
    <property type="term" value="F:protein kinase activity"/>
    <property type="evidence" value="ECO:0007669"/>
    <property type="project" value="InterPro"/>
</dbReference>
<protein>
    <submittedName>
        <fullName evidence="2">Kinase-like protein</fullName>
    </submittedName>
</protein>
<reference evidence="2 3" key="1">
    <citation type="submission" date="2016-06" db="EMBL/GenBank/DDBJ databases">
        <title>Comparative genomics of the ectomycorrhizal sister species Rhizopogon vinicolor and Rhizopogon vesiculosus (Basidiomycota: Boletales) reveals a divergence of the mating type B locus.</title>
        <authorList>
            <consortium name="DOE Joint Genome Institute"/>
            <person name="Mujic A.B."/>
            <person name="Kuo A."/>
            <person name="Tritt A."/>
            <person name="Lipzen A."/>
            <person name="Chen C."/>
            <person name="Johnson J."/>
            <person name="Sharma A."/>
            <person name="Barry K."/>
            <person name="Grigoriev I.V."/>
            <person name="Spatafora J.W."/>
        </authorList>
    </citation>
    <scope>NUCLEOTIDE SEQUENCE [LARGE SCALE GENOMIC DNA]</scope>
    <source>
        <strain evidence="2 3">AM-OR11-026</strain>
    </source>
</reference>
<dbReference type="PANTHER" id="PTHR23257">
    <property type="entry name" value="SERINE-THREONINE PROTEIN KINASE"/>
    <property type="match status" value="1"/>
</dbReference>
<dbReference type="InterPro" id="IPR008266">
    <property type="entry name" value="Tyr_kinase_AS"/>
</dbReference>
<dbReference type="AlphaFoldDB" id="A0A1B7N9Y2"/>
<keyword evidence="3" id="KW-1185">Reference proteome</keyword>
<dbReference type="PROSITE" id="PS50011">
    <property type="entry name" value="PROTEIN_KINASE_DOM"/>
    <property type="match status" value="1"/>
</dbReference>
<dbReference type="GO" id="GO:0007165">
    <property type="term" value="P:signal transduction"/>
    <property type="evidence" value="ECO:0007669"/>
    <property type="project" value="TreeGrafter"/>
</dbReference>
<dbReference type="EMBL" id="KV448174">
    <property type="protein sequence ID" value="OAX41667.1"/>
    <property type="molecule type" value="Genomic_DNA"/>
</dbReference>
<sequence length="333" mass="37039">MFREAISINQPQSRGKGGHLATVTIHMTPDQIRGGEQRQIIDLTQYIHRVSGHPIAQGAFGDIWKCILAIPNKEQFTQDVAVKAIRSHIVNEDDRAKKDKASLFVLFTRTHKLVHVNILPLYGLAFGFGPFTAMVCPWAKNGSLTIYLESRPGLPVPFRFKLLSDIASGLHYLHSKQIVHGDLSGANILVMEDGTACLSDFGLSGMISEFFGASNFSSTISGNIRWGAPELFAIPDTQDGTLPNRMSKESDVYSFGSIMLQVLSGKVPYYYIKQPIQIILMVVDGKVPRRPEEPKIADVHWNMIQSCWRAPDVRPSSEDILSFVTTQRSLLQS</sequence>
<dbReference type="Pfam" id="PF07714">
    <property type="entry name" value="PK_Tyr_Ser-Thr"/>
    <property type="match status" value="1"/>
</dbReference>
<dbReference type="PANTHER" id="PTHR23257:SF958">
    <property type="entry name" value="SERINE_THREONINE-PROTEIN KINASE WNK4"/>
    <property type="match status" value="1"/>
</dbReference>
<dbReference type="STRING" id="1314800.A0A1B7N9Y2"/>
<feature type="domain" description="Protein kinase" evidence="1">
    <location>
        <begin position="49"/>
        <end position="331"/>
    </location>
</feature>
<accession>A0A1B7N9Y2</accession>
<gene>
    <name evidence="2" type="ORF">K503DRAFT_797801</name>
</gene>
<name>A0A1B7N9Y2_9AGAM</name>
<evidence type="ECO:0000313" key="2">
    <source>
        <dbReference type="EMBL" id="OAX41667.1"/>
    </source>
</evidence>
<dbReference type="OrthoDB" id="346907at2759"/>
<dbReference type="GO" id="GO:0005737">
    <property type="term" value="C:cytoplasm"/>
    <property type="evidence" value="ECO:0007669"/>
    <property type="project" value="TreeGrafter"/>
</dbReference>
<dbReference type="GO" id="GO:0005524">
    <property type="term" value="F:ATP binding"/>
    <property type="evidence" value="ECO:0007669"/>
    <property type="project" value="InterPro"/>
</dbReference>
<evidence type="ECO:0000259" key="1">
    <source>
        <dbReference type="PROSITE" id="PS50011"/>
    </source>
</evidence>
<dbReference type="Gene3D" id="1.10.510.10">
    <property type="entry name" value="Transferase(Phosphotransferase) domain 1"/>
    <property type="match status" value="1"/>
</dbReference>
<dbReference type="SUPFAM" id="SSF56112">
    <property type="entry name" value="Protein kinase-like (PK-like)"/>
    <property type="match status" value="1"/>
</dbReference>
<dbReference type="Proteomes" id="UP000092154">
    <property type="component" value="Unassembled WGS sequence"/>
</dbReference>
<dbReference type="InterPro" id="IPR001245">
    <property type="entry name" value="Ser-Thr/Tyr_kinase_cat_dom"/>
</dbReference>